<accession>A0A923KKP3</accession>
<evidence type="ECO:0000256" key="4">
    <source>
        <dbReference type="ARBA" id="ARBA00013204"/>
    </source>
</evidence>
<keyword evidence="7 9" id="KW-0005">Acetoin biosynthesis</keyword>
<evidence type="ECO:0000256" key="5">
    <source>
        <dbReference type="ARBA" id="ARBA00020164"/>
    </source>
</evidence>
<evidence type="ECO:0000256" key="7">
    <source>
        <dbReference type="ARBA" id="ARBA00023061"/>
    </source>
</evidence>
<evidence type="ECO:0000313" key="11">
    <source>
        <dbReference type="Proteomes" id="UP000656244"/>
    </source>
</evidence>
<sequence length="273" mass="31331">MKNRIVLFGLVLTLLLSCKENSKLTESVDEEKVAQTSNTDSESKPDIFYQYSIWFAFVNKVFDGDLKVSELKTKGDIGLGSFDYLDGELVMLDGVPYRIRENGEITVGQDDDEIVYSDATFFNQDGSFQVKGPIDYTSFQKRLNTEMESEHYFYAYRVPVKLDYIKLGGVPKVEKPFTDGLDVLLPIRPVFEAENISGTLVGFYCPEYIGNINAFGHHFHFISDDRKWGGHVMDFKTTHDIEVPWDQKTSYAFDLPKNETFENVKLDSEFQYN</sequence>
<dbReference type="PANTHER" id="PTHR35524">
    <property type="entry name" value="ALPHA-ACETOLACTATE DECARBOXYLASE"/>
    <property type="match status" value="1"/>
</dbReference>
<dbReference type="CDD" id="cd17299">
    <property type="entry name" value="acetolactate_decarboxylase"/>
    <property type="match status" value="1"/>
</dbReference>
<dbReference type="EMBL" id="JACNMF010000003">
    <property type="protein sequence ID" value="MBC3758707.1"/>
    <property type="molecule type" value="Genomic_DNA"/>
</dbReference>
<comment type="pathway">
    <text evidence="2 9">Polyol metabolism; (R,R)-butane-2,3-diol biosynthesis; (R,R)-butane-2,3-diol from pyruvate: step 2/3.</text>
</comment>
<gene>
    <name evidence="10" type="ORF">H7U19_09855</name>
</gene>
<organism evidence="10 11">
    <name type="scientific">Hyunsoonleella aquatilis</name>
    <dbReference type="NCBI Taxonomy" id="2762758"/>
    <lineage>
        <taxon>Bacteria</taxon>
        <taxon>Pseudomonadati</taxon>
        <taxon>Bacteroidota</taxon>
        <taxon>Flavobacteriia</taxon>
        <taxon>Flavobacteriales</taxon>
        <taxon>Flavobacteriaceae</taxon>
    </lineage>
</organism>
<dbReference type="PIRSF" id="PIRSF001332">
    <property type="entry name" value="Acetolac_decarb"/>
    <property type="match status" value="1"/>
</dbReference>
<comment type="caution">
    <text evidence="10">The sequence shown here is derived from an EMBL/GenBank/DDBJ whole genome shotgun (WGS) entry which is preliminary data.</text>
</comment>
<evidence type="ECO:0000256" key="9">
    <source>
        <dbReference type="PIRNR" id="PIRNR001332"/>
    </source>
</evidence>
<evidence type="ECO:0000256" key="8">
    <source>
        <dbReference type="ARBA" id="ARBA00023239"/>
    </source>
</evidence>
<reference evidence="10" key="1">
    <citation type="submission" date="2020-08" db="EMBL/GenBank/DDBJ databases">
        <title>Hyunsoonleella sp. strain SJ7 genome sequencing and assembly.</title>
        <authorList>
            <person name="Kim I."/>
        </authorList>
    </citation>
    <scope>NUCLEOTIDE SEQUENCE</scope>
    <source>
        <strain evidence="10">SJ7</strain>
    </source>
</reference>
<keyword evidence="8 9" id="KW-0456">Lyase</keyword>
<dbReference type="GO" id="GO:0045151">
    <property type="term" value="P:acetoin biosynthetic process"/>
    <property type="evidence" value="ECO:0007669"/>
    <property type="project" value="UniProtKB-UniRule"/>
</dbReference>
<name>A0A923KKP3_9FLAO</name>
<dbReference type="Proteomes" id="UP000656244">
    <property type="component" value="Unassembled WGS sequence"/>
</dbReference>
<proteinExistence type="inferred from homology"/>
<comment type="similarity">
    <text evidence="3 9">Belongs to the alpha-acetolactate decarboxylase family.</text>
</comment>
<evidence type="ECO:0000313" key="10">
    <source>
        <dbReference type="EMBL" id="MBC3758707.1"/>
    </source>
</evidence>
<dbReference type="GO" id="GO:0047605">
    <property type="term" value="F:acetolactate decarboxylase activity"/>
    <property type="evidence" value="ECO:0007669"/>
    <property type="project" value="UniProtKB-UniRule"/>
</dbReference>
<dbReference type="Pfam" id="PF03306">
    <property type="entry name" value="AAL_decarboxy"/>
    <property type="match status" value="1"/>
</dbReference>
<dbReference type="Gene3D" id="3.30.1330.80">
    <property type="entry name" value="Hypothetical protein, similar to alpha- acetolactate decarboxylase, domain 2"/>
    <property type="match status" value="2"/>
</dbReference>
<comment type="catalytic activity">
    <reaction evidence="1 9">
        <text>(2S)-2-acetolactate + H(+) = (R)-acetoin + CO2</text>
        <dbReference type="Rhea" id="RHEA:21580"/>
        <dbReference type="ChEBI" id="CHEBI:15378"/>
        <dbReference type="ChEBI" id="CHEBI:15686"/>
        <dbReference type="ChEBI" id="CHEBI:16526"/>
        <dbReference type="ChEBI" id="CHEBI:58476"/>
        <dbReference type="EC" id="4.1.1.5"/>
    </reaction>
</comment>
<evidence type="ECO:0000256" key="1">
    <source>
        <dbReference type="ARBA" id="ARBA00001784"/>
    </source>
</evidence>
<dbReference type="AlphaFoldDB" id="A0A923KKP3"/>
<evidence type="ECO:0000256" key="6">
    <source>
        <dbReference type="ARBA" id="ARBA00022793"/>
    </source>
</evidence>
<keyword evidence="11" id="KW-1185">Reference proteome</keyword>
<dbReference type="RefSeq" id="WP_186561866.1">
    <property type="nucleotide sequence ID" value="NZ_JACNMF010000003.1"/>
</dbReference>
<keyword evidence="6 9" id="KW-0210">Decarboxylase</keyword>
<dbReference type="SUPFAM" id="SSF117856">
    <property type="entry name" value="AF0104/ALDC/Ptd012-like"/>
    <property type="match status" value="1"/>
</dbReference>
<protein>
    <recommendedName>
        <fullName evidence="5 9">Alpha-acetolactate decarboxylase</fullName>
        <ecNumber evidence="4 9">4.1.1.5</ecNumber>
    </recommendedName>
</protein>
<dbReference type="InterPro" id="IPR005128">
    <property type="entry name" value="Acetolactate_a_deCO2ase"/>
</dbReference>
<dbReference type="PANTHER" id="PTHR35524:SF1">
    <property type="entry name" value="ALPHA-ACETOLACTATE DECARBOXYLASE"/>
    <property type="match status" value="1"/>
</dbReference>
<evidence type="ECO:0000256" key="3">
    <source>
        <dbReference type="ARBA" id="ARBA00007106"/>
    </source>
</evidence>
<dbReference type="PROSITE" id="PS51257">
    <property type="entry name" value="PROKAR_LIPOPROTEIN"/>
    <property type="match status" value="1"/>
</dbReference>
<dbReference type="EC" id="4.1.1.5" evidence="4 9"/>
<evidence type="ECO:0000256" key="2">
    <source>
        <dbReference type="ARBA" id="ARBA00005170"/>
    </source>
</evidence>